<evidence type="ECO:0000313" key="1">
    <source>
        <dbReference type="EMBL" id="ANP84453.1"/>
    </source>
</evidence>
<dbReference type="RefSeq" id="WP_065279102.1">
    <property type="nucleotide sequence ID" value="NZ_CP016286.1"/>
</dbReference>
<sequence>MKKENFYRLRNLYPHLCCYDVMALPDGWTRVAERLLVELNAIQPHVDGVYGSPVPLKIQAYGGFAVAFATVNTLGGWDRDKAIALVEAIQRFNAGCNSTCEECGESSAMIVKEYDGSRQQRLCQHHAGERLRESYDRETLQ</sequence>
<reference evidence="1 2" key="1">
    <citation type="submission" date="2016-06" db="EMBL/GenBank/DDBJ databases">
        <title>Microsymbionts genomes from the relict species Vavilovia formosa.</title>
        <authorList>
            <person name="Chirak E."/>
            <person name="Kimeklis A."/>
            <person name="Andronov E."/>
        </authorList>
    </citation>
    <scope>NUCLEOTIDE SEQUENCE [LARGE SCALE GENOMIC DNA]</scope>
    <source>
        <strain evidence="1 2">Vaf10</strain>
    </source>
</reference>
<name>A0A1B1C3U8_RHILE</name>
<dbReference type="Proteomes" id="UP000092691">
    <property type="component" value="Chromosome"/>
</dbReference>
<proteinExistence type="predicted"/>
<gene>
    <name evidence="1" type="ORF">BA011_00990</name>
</gene>
<dbReference type="EMBL" id="CP016286">
    <property type="protein sequence ID" value="ANP84453.1"/>
    <property type="molecule type" value="Genomic_DNA"/>
</dbReference>
<protein>
    <submittedName>
        <fullName evidence="1">Uncharacterized protein</fullName>
    </submittedName>
</protein>
<organism evidence="1 2">
    <name type="scientific">Rhizobium leguminosarum</name>
    <dbReference type="NCBI Taxonomy" id="384"/>
    <lineage>
        <taxon>Bacteria</taxon>
        <taxon>Pseudomonadati</taxon>
        <taxon>Pseudomonadota</taxon>
        <taxon>Alphaproteobacteria</taxon>
        <taxon>Hyphomicrobiales</taxon>
        <taxon>Rhizobiaceae</taxon>
        <taxon>Rhizobium/Agrobacterium group</taxon>
        <taxon>Rhizobium</taxon>
    </lineage>
</organism>
<accession>A0A1B1C3U8</accession>
<dbReference type="AlphaFoldDB" id="A0A1B1C3U8"/>
<evidence type="ECO:0000313" key="2">
    <source>
        <dbReference type="Proteomes" id="UP000092691"/>
    </source>
</evidence>